<dbReference type="SUPFAM" id="SSF46785">
    <property type="entry name" value="Winged helix' DNA-binding domain"/>
    <property type="match status" value="1"/>
</dbReference>
<dbReference type="SUPFAM" id="SSF52540">
    <property type="entry name" value="P-loop containing nucleoside triphosphate hydrolases"/>
    <property type="match status" value="1"/>
</dbReference>
<feature type="region of interest" description="Disordered" evidence="1">
    <location>
        <begin position="801"/>
        <end position="821"/>
    </location>
</feature>
<dbReference type="EMBL" id="CADCTZ010000162">
    <property type="protein sequence ID" value="CAA9316109.1"/>
    <property type="molecule type" value="Genomic_DNA"/>
</dbReference>
<dbReference type="InterPro" id="IPR027417">
    <property type="entry name" value="P-loop_NTPase"/>
</dbReference>
<dbReference type="InterPro" id="IPR036390">
    <property type="entry name" value="WH_DNA-bd_sf"/>
</dbReference>
<accession>A0A6J4KWS5</accession>
<name>A0A6J4KWS5_9CYAN</name>
<gene>
    <name evidence="2" type="ORF">AVDCRST_MAG84-1071</name>
</gene>
<feature type="region of interest" description="Disordered" evidence="1">
    <location>
        <begin position="41"/>
        <end position="92"/>
    </location>
</feature>
<feature type="non-terminal residue" evidence="2">
    <location>
        <position position="821"/>
    </location>
</feature>
<evidence type="ECO:0000313" key="2">
    <source>
        <dbReference type="EMBL" id="CAA9316109.1"/>
    </source>
</evidence>
<protein>
    <submittedName>
        <fullName evidence="2">Uncharacterized protein</fullName>
    </submittedName>
</protein>
<reference evidence="2" key="1">
    <citation type="submission" date="2020-02" db="EMBL/GenBank/DDBJ databases">
        <authorList>
            <person name="Meier V. D."/>
        </authorList>
    </citation>
    <scope>NUCLEOTIDE SEQUENCE</scope>
    <source>
        <strain evidence="2">AVDCRST_MAG84</strain>
    </source>
</reference>
<dbReference type="Pfam" id="PF13481">
    <property type="entry name" value="AAA_25"/>
    <property type="match status" value="1"/>
</dbReference>
<dbReference type="Gene3D" id="3.40.50.300">
    <property type="entry name" value="P-loop containing nucleotide triphosphate hydrolases"/>
    <property type="match status" value="1"/>
</dbReference>
<organism evidence="2">
    <name type="scientific">uncultured Microcoleus sp</name>
    <dbReference type="NCBI Taxonomy" id="259945"/>
    <lineage>
        <taxon>Bacteria</taxon>
        <taxon>Bacillati</taxon>
        <taxon>Cyanobacteriota</taxon>
        <taxon>Cyanophyceae</taxon>
        <taxon>Oscillatoriophycideae</taxon>
        <taxon>Oscillatoriales</taxon>
        <taxon>Microcoleaceae</taxon>
        <taxon>Microcoleus</taxon>
        <taxon>environmental samples</taxon>
    </lineage>
</organism>
<dbReference type="AlphaFoldDB" id="A0A6J4KWS5"/>
<sequence length="821" mass="92502">MVLCHQNFDHAKTLQPDLWHFDKPTSDGRCGVYVFKEKEKTESIQPTARKSRAKKKENQPTPIPLGAKLLRLPAPGKPPRAERPNYIPPGVPHNAARTTYSYSSSQKVFRYEWPDATNPKGHDKTYRQIHLDPNGKEIWNKGDARWLAYRIGEIIELLKTVPDGEPIIILMLEGEPNVELARLHGIAALTLQGSEWSHPEIQVMLEALRATGKNVSIAMLRDNDDTGIKKGKGVWLVARHIKFPCIVIDSRVIYPDIPEAGDIKEILDAIGPDEFLNRLSAEIDSQSQSLDLPADLQSSFDEESDDNLPTKSKTKLSMREAAEEAREILRSERDELTTNILLEEVRQKTGMGDYAWEHKIIKPLKRDMDAERFKLELLSLLQMEDPVERCRQIALLAPKYSMGAGTIKEAMALMKQRTQAPQVEDLTFEEVFDSESEAMDWLVPGLLPVGETVLLCALPKVGKSKLAIDLAFSVATGESRFLGQETKQGKVLLITPDASKQSLKQELTKRGFRKQDSPNLHIFPRWSIDQMAVLEAKLEKFRPDLVVIDSLKKITAGKEISENSEEFANNIIALNDMLSRYRTSGILVHHANKSNDAIGVERVRGSTAIVGACWGTWMLERIPKKDPNNAKRMIVDPKDPKRIFTATSRDAEGTTLNIEFNLENNSWEFMGEVGVDQQEAKQQSTYQERILRVLQDNQRNLSGPEIMELMGIGREQRNSVYTVLGRMENKRLINSRPAPGDKRFNLYSLFASKSNDAIVISLPPPPPLETVSDVDYYSETHTDKGFDNSQHNSQQIVNTKEDCASSQMPESLDSKGINEIV</sequence>
<proteinExistence type="predicted"/>
<evidence type="ECO:0000256" key="1">
    <source>
        <dbReference type="SAM" id="MobiDB-lite"/>
    </source>
</evidence>